<dbReference type="SUPFAM" id="SSF48452">
    <property type="entry name" value="TPR-like"/>
    <property type="match status" value="1"/>
</dbReference>
<name>K0TCH5_THAOC</name>
<organism evidence="2 3">
    <name type="scientific">Thalassiosira oceanica</name>
    <name type="common">Marine diatom</name>
    <dbReference type="NCBI Taxonomy" id="159749"/>
    <lineage>
        <taxon>Eukaryota</taxon>
        <taxon>Sar</taxon>
        <taxon>Stramenopiles</taxon>
        <taxon>Ochrophyta</taxon>
        <taxon>Bacillariophyta</taxon>
        <taxon>Coscinodiscophyceae</taxon>
        <taxon>Thalassiosirophycidae</taxon>
        <taxon>Thalassiosirales</taxon>
        <taxon>Thalassiosiraceae</taxon>
        <taxon>Thalassiosira</taxon>
    </lineage>
</organism>
<dbReference type="AlphaFoldDB" id="K0TCH5"/>
<feature type="compositionally biased region" description="Basic and acidic residues" evidence="1">
    <location>
        <begin position="135"/>
        <end position="152"/>
    </location>
</feature>
<feature type="compositionally biased region" description="Low complexity" evidence="1">
    <location>
        <begin position="166"/>
        <end position="183"/>
    </location>
</feature>
<comment type="caution">
    <text evidence="2">The sequence shown here is derived from an EMBL/GenBank/DDBJ whole genome shotgun (WGS) entry which is preliminary data.</text>
</comment>
<evidence type="ECO:0000313" key="2">
    <source>
        <dbReference type="EMBL" id="EJK74879.1"/>
    </source>
</evidence>
<evidence type="ECO:0000313" key="3">
    <source>
        <dbReference type="Proteomes" id="UP000266841"/>
    </source>
</evidence>
<accession>K0TCH5</accession>
<evidence type="ECO:0000256" key="1">
    <source>
        <dbReference type="SAM" id="MobiDB-lite"/>
    </source>
</evidence>
<protein>
    <submittedName>
        <fullName evidence="2">Uncharacterized protein</fullName>
    </submittedName>
</protein>
<proteinExistence type="predicted"/>
<gene>
    <name evidence="2" type="ORF">THAOC_03420</name>
</gene>
<feature type="region of interest" description="Disordered" evidence="1">
    <location>
        <begin position="93"/>
        <end position="117"/>
    </location>
</feature>
<dbReference type="EMBL" id="AGNL01003293">
    <property type="protein sequence ID" value="EJK74879.1"/>
    <property type="molecule type" value="Genomic_DNA"/>
</dbReference>
<dbReference type="Proteomes" id="UP000266841">
    <property type="component" value="Unassembled WGS sequence"/>
</dbReference>
<keyword evidence="3" id="KW-1185">Reference proteome</keyword>
<dbReference type="SMART" id="SM00028">
    <property type="entry name" value="TPR"/>
    <property type="match status" value="3"/>
</dbReference>
<reference evidence="2 3" key="1">
    <citation type="journal article" date="2012" name="Genome Biol.">
        <title>Genome and low-iron response of an oceanic diatom adapted to chronic iron limitation.</title>
        <authorList>
            <person name="Lommer M."/>
            <person name="Specht M."/>
            <person name="Roy A.S."/>
            <person name="Kraemer L."/>
            <person name="Andreson R."/>
            <person name="Gutowska M.A."/>
            <person name="Wolf J."/>
            <person name="Bergner S.V."/>
            <person name="Schilhabel M.B."/>
            <person name="Klostermeier U.C."/>
            <person name="Beiko R.G."/>
            <person name="Rosenstiel P."/>
            <person name="Hippler M."/>
            <person name="Laroche J."/>
        </authorList>
    </citation>
    <scope>NUCLEOTIDE SEQUENCE [LARGE SCALE GENOMIC DNA]</scope>
    <source>
        <strain evidence="2 3">CCMP1005</strain>
    </source>
</reference>
<dbReference type="InterPro" id="IPR011990">
    <property type="entry name" value="TPR-like_helical_dom_sf"/>
</dbReference>
<dbReference type="eggNOG" id="ENOG502T16J">
    <property type="taxonomic scope" value="Eukaryota"/>
</dbReference>
<feature type="region of interest" description="Disordered" evidence="1">
    <location>
        <begin position="134"/>
        <end position="206"/>
    </location>
</feature>
<feature type="non-terminal residue" evidence="2">
    <location>
        <position position="743"/>
    </location>
</feature>
<dbReference type="InterPro" id="IPR019734">
    <property type="entry name" value="TPR_rpt"/>
</dbReference>
<dbReference type="OrthoDB" id="51403at2759"/>
<dbReference type="Gene3D" id="1.25.40.10">
    <property type="entry name" value="Tetratricopeptide repeat domain"/>
    <property type="match status" value="1"/>
</dbReference>
<sequence length="743" mass="80586">MDDTVLLTMSFNPFRTTPLEPTHSRDDLDVAYPLNATKPSAVAPAPSSGPLSWFWSPSVQSPGSTAEAGYGVTQSLPPLPSLIGGLMQSPASPAKNLAMNRGVSPSSREEHRDVLSIPSDKIEILQRNFLQVTENAERKRTNDRDRGDRDTLQESLPPYPERSTPPRETTTALSKQSSSSLLQEFPKRKLSKRPAKSYTSSRKSQIEAKNEATFPGFALHQQAIMCHTLGDHSKALDITTECLAFQRRALEPNLGDVEPDGSFIGDDEIATPLDLRSTYLAGVGSSVRGVVQSFRSNNVADEVHLIPTSAETMAAEYPVHPCIVETLLLRGRMMHACFKRGGDASLLLEAGRTVEMALALQRKIGVFEDLATPLVLLGNLQTELKRFEEADLAYREALLIFSEMKDGVEQDCIDADQDENDYHGFLSEVLDCMVTTLHLRGESLVCGGCYKEAFVCWNKALRLVKCQKLRNTSKRRILAAMKHKRALDSLVNRSQVKNYLEAAASMSLMKTSPWMMGLQFLVTHLLLLVSISTAGGQSFRNANGGEGPFAVSRRLAPSLAASVAGSTIIAARSHASQANKSSGDDCIILLFRHPYHEDEARNLTAKTILSDTGDTSSDDELTFVGNNPPPSCFGGHGNLRIIHSQSGLVLAAVGFAPDVDHILSVAAGRVLAKISLFDAPLTTSGLSTAAGSKSIDPHRLVREEVSSMLVDAASMEGGRPFGTQIYVIGQTTSPRRLAEGDST</sequence>
<feature type="compositionally biased region" description="Basic and acidic residues" evidence="1">
    <location>
        <begin position="107"/>
        <end position="117"/>
    </location>
</feature>